<proteinExistence type="inferred from homology"/>
<comment type="similarity">
    <text evidence="2">Belongs to the EhaA family.</text>
</comment>
<comment type="subcellular location">
    <subcellularLocation>
        <location evidence="1">Cell membrane</location>
        <topology evidence="1">Multi-pass membrane protein</topology>
    </subcellularLocation>
</comment>
<gene>
    <name evidence="11" type="ORF">N5910_04010</name>
</gene>
<dbReference type="EMBL" id="CP104550">
    <property type="protein sequence ID" value="UXH32455.1"/>
    <property type="molecule type" value="Genomic_DNA"/>
</dbReference>
<dbReference type="Pfam" id="PF17367">
    <property type="entry name" value="NiFe_hyd_3_EhaA"/>
    <property type="match status" value="1"/>
</dbReference>
<evidence type="ECO:0000256" key="3">
    <source>
        <dbReference type="ARBA" id="ARBA00011090"/>
    </source>
</evidence>
<evidence type="ECO:0000256" key="6">
    <source>
        <dbReference type="ARBA" id="ARBA00022692"/>
    </source>
</evidence>
<dbReference type="InterPro" id="IPR011306">
    <property type="entry name" value="Prd_NiFe_hyd_3_EhaA"/>
</dbReference>
<keyword evidence="8 10" id="KW-0472">Membrane</keyword>
<name>A0A9E7RUD9_METWO</name>
<reference evidence="11" key="1">
    <citation type="submission" date="2022-09" db="EMBL/GenBank/DDBJ databases">
        <title>Characterization of three MwoI isoschizomers from sequenced genome and metagenomes.</title>
        <authorList>
            <person name="Fomenkov A."/>
            <person name="Xu S.Y."/>
            <person name="Roberts R.J."/>
        </authorList>
    </citation>
    <scope>NUCLEOTIDE SEQUENCE</scope>
    <source>
        <strain evidence="11">DSM 2970</strain>
    </source>
</reference>
<keyword evidence="6 10" id="KW-0812">Transmembrane</keyword>
<feature type="transmembrane region" description="Helical" evidence="10">
    <location>
        <begin position="69"/>
        <end position="88"/>
    </location>
</feature>
<evidence type="ECO:0000256" key="5">
    <source>
        <dbReference type="ARBA" id="ARBA00022475"/>
    </source>
</evidence>
<protein>
    <recommendedName>
        <fullName evidence="4">Probable [NiFe]-hydrogenase-type-3 Eha complex membrane subunit A</fullName>
    </recommendedName>
</protein>
<feature type="transmembrane region" description="Helical" evidence="10">
    <location>
        <begin position="12"/>
        <end position="31"/>
    </location>
</feature>
<dbReference type="AlphaFoldDB" id="A0A9E7RUD9"/>
<organism evidence="11">
    <name type="scientific">Methanothermobacter wolfeii</name>
    <name type="common">Methanobacterium wolfei</name>
    <dbReference type="NCBI Taxonomy" id="145261"/>
    <lineage>
        <taxon>Archaea</taxon>
        <taxon>Methanobacteriati</taxon>
        <taxon>Methanobacteriota</taxon>
        <taxon>Methanomada group</taxon>
        <taxon>Methanobacteria</taxon>
        <taxon>Methanobacteriales</taxon>
        <taxon>Methanobacteriaceae</taxon>
        <taxon>Methanothermobacter</taxon>
    </lineage>
</organism>
<evidence type="ECO:0000256" key="9">
    <source>
        <dbReference type="ARBA" id="ARBA00024740"/>
    </source>
</evidence>
<dbReference type="RefSeq" id="WP_261599821.1">
    <property type="nucleotide sequence ID" value="NZ_CP104550.1"/>
</dbReference>
<comment type="subunit">
    <text evidence="3">Putative multisubunit membrane-bound [NiFe]-hydrogenase eha is composed of at least 20 subunits.</text>
</comment>
<evidence type="ECO:0000256" key="4">
    <source>
        <dbReference type="ARBA" id="ARBA00020465"/>
    </source>
</evidence>
<evidence type="ECO:0000256" key="8">
    <source>
        <dbReference type="ARBA" id="ARBA00023136"/>
    </source>
</evidence>
<sequence length="99" mass="10328">MIIHVTYLSGYAAGAVSSIIISVILGLPLVPERPARHSWTPSAIFPAAVIAAGLMAVCIELGVTGIYGGIDLGIIAGAISAIMTRYFLEDIFPRPEDSS</sequence>
<evidence type="ECO:0000256" key="1">
    <source>
        <dbReference type="ARBA" id="ARBA00004651"/>
    </source>
</evidence>
<feature type="transmembrane region" description="Helical" evidence="10">
    <location>
        <begin position="43"/>
        <end position="63"/>
    </location>
</feature>
<dbReference type="GeneID" id="75106388"/>
<keyword evidence="7 10" id="KW-1133">Transmembrane helix</keyword>
<comment type="function">
    <text evidence="9">One of the integral membrane subunits of multisubunit membrane-bound [NiFe]-hydrogenase eha. Eha is predicted to form large electron transfer complex and might catalyze energy-driven reduction of low-potential redox carriers.</text>
</comment>
<evidence type="ECO:0000256" key="2">
    <source>
        <dbReference type="ARBA" id="ARBA00007910"/>
    </source>
</evidence>
<accession>A0A9E7RUD9</accession>
<evidence type="ECO:0000313" key="11">
    <source>
        <dbReference type="EMBL" id="UXH32455.1"/>
    </source>
</evidence>
<evidence type="ECO:0000256" key="10">
    <source>
        <dbReference type="SAM" id="Phobius"/>
    </source>
</evidence>
<dbReference type="Proteomes" id="UP001065373">
    <property type="component" value="Chromosome"/>
</dbReference>
<dbReference type="GO" id="GO:0005886">
    <property type="term" value="C:plasma membrane"/>
    <property type="evidence" value="ECO:0007669"/>
    <property type="project" value="UniProtKB-SubCell"/>
</dbReference>
<evidence type="ECO:0000256" key="7">
    <source>
        <dbReference type="ARBA" id="ARBA00022989"/>
    </source>
</evidence>
<keyword evidence="5" id="KW-1003">Cell membrane</keyword>